<reference evidence="1 2" key="1">
    <citation type="submission" date="2017-05" db="EMBL/GenBank/DDBJ databases">
        <title>Complete and WGS of Bordetella genogroups.</title>
        <authorList>
            <person name="Spilker T."/>
            <person name="LiPuma J."/>
        </authorList>
    </citation>
    <scope>NUCLEOTIDE SEQUENCE [LARGE SCALE GENOMIC DNA]</scope>
    <source>
        <strain evidence="1 2">AU9919</strain>
    </source>
</reference>
<name>A0A261TSK0_9BORD</name>
<comment type="caution">
    <text evidence="1">The sequence shown here is derived from an EMBL/GenBank/DDBJ whole genome shotgun (WGS) entry which is preliminary data.</text>
</comment>
<proteinExistence type="predicted"/>
<dbReference type="Proteomes" id="UP000216885">
    <property type="component" value="Unassembled WGS sequence"/>
</dbReference>
<gene>
    <name evidence="1" type="ORF">CAL20_21005</name>
</gene>
<organism evidence="1 2">
    <name type="scientific">Bordetella genomosp. 4</name>
    <dbReference type="NCBI Taxonomy" id="463044"/>
    <lineage>
        <taxon>Bacteria</taxon>
        <taxon>Pseudomonadati</taxon>
        <taxon>Pseudomonadota</taxon>
        <taxon>Betaproteobacteria</taxon>
        <taxon>Burkholderiales</taxon>
        <taxon>Alcaligenaceae</taxon>
        <taxon>Bordetella</taxon>
    </lineage>
</organism>
<dbReference type="AlphaFoldDB" id="A0A261TSK0"/>
<accession>A0A261TSK0</accession>
<evidence type="ECO:0000313" key="1">
    <source>
        <dbReference type="EMBL" id="OZI52425.1"/>
    </source>
</evidence>
<protein>
    <submittedName>
        <fullName evidence="1">Uncharacterized protein</fullName>
    </submittedName>
</protein>
<keyword evidence="2" id="KW-1185">Reference proteome</keyword>
<sequence>MQKGLDTRFCVFIAAAQYFFDETQVFIDEMRRTVQRNNMANSFFDSWDVLCLRQSTSRQS</sequence>
<evidence type="ECO:0000313" key="2">
    <source>
        <dbReference type="Proteomes" id="UP000216885"/>
    </source>
</evidence>
<dbReference type="EMBL" id="NEVQ01000021">
    <property type="protein sequence ID" value="OZI52425.1"/>
    <property type="molecule type" value="Genomic_DNA"/>
</dbReference>